<evidence type="ECO:0000259" key="3">
    <source>
        <dbReference type="SMART" id="SM00856"/>
    </source>
</evidence>
<accession>A0AAP0IMM5</accession>
<protein>
    <recommendedName>
        <fullName evidence="3">Pectinesterase inhibitor domain-containing protein</fullName>
    </recommendedName>
</protein>
<gene>
    <name evidence="4" type="ORF">Scep_016163</name>
</gene>
<sequence length="211" mass="22786">MANSVNGHLALLVLVLSGALFLHHLPQITAVQILPSPHQSNASDFIRTSCNVTLYPDLCYSALSSYANTIQLSSRRLAGLAVNLSLAEAKRADSYVRNISQDLDSRPGVAEPLVAEALGDCVSCYGAAVEQIKKSLRQLKRLKAGDVSFRFEMSNVKTWMSAALTYEGTCVDGFELVSGGALKEDVTYRADKLKKFTSNALALVNRFADGV</sequence>
<feature type="chain" id="PRO_5042882086" description="Pectinesterase inhibitor domain-containing protein" evidence="2">
    <location>
        <begin position="31"/>
        <end position="211"/>
    </location>
</feature>
<proteinExistence type="predicted"/>
<dbReference type="CDD" id="cd15798">
    <property type="entry name" value="PMEI-like_3"/>
    <property type="match status" value="1"/>
</dbReference>
<comment type="caution">
    <text evidence="4">The sequence shown here is derived from an EMBL/GenBank/DDBJ whole genome shotgun (WGS) entry which is preliminary data.</text>
</comment>
<evidence type="ECO:0000256" key="1">
    <source>
        <dbReference type="ARBA" id="ARBA00022729"/>
    </source>
</evidence>
<evidence type="ECO:0000313" key="4">
    <source>
        <dbReference type="EMBL" id="KAK9118070.1"/>
    </source>
</evidence>
<dbReference type="EMBL" id="JBBNAG010000007">
    <property type="protein sequence ID" value="KAK9118070.1"/>
    <property type="molecule type" value="Genomic_DNA"/>
</dbReference>
<organism evidence="4 5">
    <name type="scientific">Stephania cephalantha</name>
    <dbReference type="NCBI Taxonomy" id="152367"/>
    <lineage>
        <taxon>Eukaryota</taxon>
        <taxon>Viridiplantae</taxon>
        <taxon>Streptophyta</taxon>
        <taxon>Embryophyta</taxon>
        <taxon>Tracheophyta</taxon>
        <taxon>Spermatophyta</taxon>
        <taxon>Magnoliopsida</taxon>
        <taxon>Ranunculales</taxon>
        <taxon>Menispermaceae</taxon>
        <taxon>Menispermoideae</taxon>
        <taxon>Cissampelideae</taxon>
        <taxon>Stephania</taxon>
    </lineage>
</organism>
<keyword evidence="5" id="KW-1185">Reference proteome</keyword>
<dbReference type="SMART" id="SM00856">
    <property type="entry name" value="PMEI"/>
    <property type="match status" value="1"/>
</dbReference>
<keyword evidence="1 2" id="KW-0732">Signal</keyword>
<dbReference type="InterPro" id="IPR051955">
    <property type="entry name" value="PME_Inhibitor"/>
</dbReference>
<dbReference type="Gene3D" id="1.20.140.40">
    <property type="entry name" value="Invertase/pectin methylesterase inhibitor family protein"/>
    <property type="match status" value="1"/>
</dbReference>
<dbReference type="AlphaFoldDB" id="A0AAP0IMM5"/>
<evidence type="ECO:0000313" key="5">
    <source>
        <dbReference type="Proteomes" id="UP001419268"/>
    </source>
</evidence>
<feature type="domain" description="Pectinesterase inhibitor" evidence="3">
    <location>
        <begin position="41"/>
        <end position="203"/>
    </location>
</feature>
<name>A0AAP0IMM5_9MAGN</name>
<dbReference type="PANTHER" id="PTHR31080:SF64">
    <property type="entry name" value="PLANT INVERTASE_PECTIN METHYLESTERASE INHIBITOR SUPERFAMILY PROTEIN"/>
    <property type="match status" value="1"/>
</dbReference>
<dbReference type="GO" id="GO:0004857">
    <property type="term" value="F:enzyme inhibitor activity"/>
    <property type="evidence" value="ECO:0007669"/>
    <property type="project" value="InterPro"/>
</dbReference>
<reference evidence="4 5" key="1">
    <citation type="submission" date="2024-01" db="EMBL/GenBank/DDBJ databases">
        <title>Genome assemblies of Stephania.</title>
        <authorList>
            <person name="Yang L."/>
        </authorList>
    </citation>
    <scope>NUCLEOTIDE SEQUENCE [LARGE SCALE GENOMIC DNA]</scope>
    <source>
        <strain evidence="4">JXDWG</strain>
        <tissue evidence="4">Leaf</tissue>
    </source>
</reference>
<dbReference type="Proteomes" id="UP001419268">
    <property type="component" value="Unassembled WGS sequence"/>
</dbReference>
<dbReference type="InterPro" id="IPR035513">
    <property type="entry name" value="Invertase/methylesterase_inhib"/>
</dbReference>
<evidence type="ECO:0000256" key="2">
    <source>
        <dbReference type="SAM" id="SignalP"/>
    </source>
</evidence>
<dbReference type="NCBIfam" id="TIGR01614">
    <property type="entry name" value="PME_inhib"/>
    <property type="match status" value="1"/>
</dbReference>
<feature type="signal peptide" evidence="2">
    <location>
        <begin position="1"/>
        <end position="30"/>
    </location>
</feature>
<dbReference type="Pfam" id="PF04043">
    <property type="entry name" value="PMEI"/>
    <property type="match status" value="1"/>
</dbReference>
<dbReference type="InterPro" id="IPR006501">
    <property type="entry name" value="Pectinesterase_inhib_dom"/>
</dbReference>
<dbReference type="SUPFAM" id="SSF101148">
    <property type="entry name" value="Plant invertase/pectin methylesterase inhibitor"/>
    <property type="match status" value="1"/>
</dbReference>
<dbReference type="PANTHER" id="PTHR31080">
    <property type="entry name" value="PECTINESTERASE INHIBITOR-LIKE"/>
    <property type="match status" value="1"/>
</dbReference>